<accession>A0AAJ6IEI9</accession>
<keyword evidence="3" id="KW-1185">Reference proteome</keyword>
<dbReference type="InterPro" id="IPR006521">
    <property type="entry name" value="Tail_protein_I"/>
</dbReference>
<reference evidence="1" key="1">
    <citation type="submission" date="2022-09" db="EMBL/GenBank/DDBJ databases">
        <title>Intensive care unit water sources are persistently colonized with multi-drug resistant bacteria and are the site of extensive horizontal gene transfer of antibiotic resistance genes.</title>
        <authorList>
            <person name="Diorio-Toth L."/>
        </authorList>
    </citation>
    <scope>NUCLEOTIDE SEQUENCE</scope>
    <source>
        <strain evidence="1">GD04065</strain>
    </source>
</reference>
<name>A0AAJ6IEI9_ACIJO</name>
<dbReference type="Proteomes" id="UP001244586">
    <property type="component" value="Chromosome"/>
</dbReference>
<dbReference type="RefSeq" id="WP_010326501.1">
    <property type="nucleotide sequence ID" value="NZ_CANMLB010000013.1"/>
</dbReference>
<proteinExistence type="predicted"/>
<evidence type="ECO:0000313" key="2">
    <source>
        <dbReference type="EMBL" id="WMG17448.1"/>
    </source>
</evidence>
<protein>
    <submittedName>
        <fullName evidence="2">Phage tail protein I</fullName>
    </submittedName>
</protein>
<dbReference type="EMBL" id="CP121776">
    <property type="protein sequence ID" value="WMG17448.1"/>
    <property type="molecule type" value="Genomic_DNA"/>
</dbReference>
<dbReference type="NCBIfam" id="TIGR01634">
    <property type="entry name" value="tail_P2_I"/>
    <property type="match status" value="1"/>
</dbReference>
<dbReference type="EMBL" id="JAOECG010000032">
    <property type="protein sequence ID" value="MDG9788428.1"/>
    <property type="molecule type" value="Genomic_DNA"/>
</dbReference>
<gene>
    <name evidence="1" type="ORF">N7566_15850</name>
    <name evidence="2" type="ORF">QBJ73_13815</name>
</gene>
<organism evidence="2 3">
    <name type="scientific">Acinetobacter johnsonii</name>
    <dbReference type="NCBI Taxonomy" id="40214"/>
    <lineage>
        <taxon>Bacteria</taxon>
        <taxon>Pseudomonadati</taxon>
        <taxon>Pseudomonadota</taxon>
        <taxon>Gammaproteobacteria</taxon>
        <taxon>Moraxellales</taxon>
        <taxon>Moraxellaceae</taxon>
        <taxon>Acinetobacter</taxon>
    </lineage>
</organism>
<sequence>MSKLLPPNSTKFEMNFESAFSRVSNIEVNIRSFNDPLNAPVEVLPWLAWERSVDVWNKDWTEIQKRQVIQTSLKNHSIKGTIGSLDGALNSLGFPIVVQEWFNMVPQGKPYTFNIFIKTSQNNISKFDFKELTKVVRTYKNLRSHLTGISLVLESTSSIYTAAAVITGQEIEFAQAAGGLYLDGTWLLDGSYRLNGVNLSE</sequence>
<dbReference type="Pfam" id="PF09684">
    <property type="entry name" value="Tail_P2_I"/>
    <property type="match status" value="1"/>
</dbReference>
<dbReference type="AlphaFoldDB" id="A0AAJ6IEI9"/>
<dbReference type="Proteomes" id="UP001157887">
    <property type="component" value="Unassembled WGS sequence"/>
</dbReference>
<evidence type="ECO:0000313" key="1">
    <source>
        <dbReference type="EMBL" id="MDG9788428.1"/>
    </source>
</evidence>
<reference evidence="2 3" key="2">
    <citation type="submission" date="2023-04" db="EMBL/GenBank/DDBJ databases">
        <title>Acinetobacter johnsonii isolate AYTCM encoding NDM-1, OXA-58 and PER-1.</title>
        <authorList>
            <person name="Tian C."/>
            <person name="Wang S."/>
            <person name="Fan X."/>
            <person name="Xia D."/>
        </authorList>
    </citation>
    <scope>NUCLEOTIDE SEQUENCE [LARGE SCALE GENOMIC DNA]</scope>
    <source>
        <strain evidence="2 3">AYTCM</strain>
    </source>
</reference>
<evidence type="ECO:0000313" key="3">
    <source>
        <dbReference type="Proteomes" id="UP001244586"/>
    </source>
</evidence>